<comment type="similarity">
    <text evidence="2">Belongs to the glycosyl hydrolase 29 family.</text>
</comment>
<evidence type="ECO:0000313" key="8">
    <source>
        <dbReference type="EMBL" id="CAB4732430.1"/>
    </source>
</evidence>
<gene>
    <name evidence="8" type="ORF">UFOPK2683_01369</name>
</gene>
<dbReference type="PANTHER" id="PTHR10030">
    <property type="entry name" value="ALPHA-L-FUCOSIDASE"/>
    <property type="match status" value="1"/>
</dbReference>
<dbReference type="GO" id="GO:0004560">
    <property type="term" value="F:alpha-L-fucosidase activity"/>
    <property type="evidence" value="ECO:0007669"/>
    <property type="project" value="InterPro"/>
</dbReference>
<name>A0A6J6SBV5_9ZZZZ</name>
<dbReference type="InterPro" id="IPR000933">
    <property type="entry name" value="Glyco_hydro_29"/>
</dbReference>
<sequence length="486" mass="54324">MASTKSVLKKSAEALQNHQAPSWWRAAKLGIFIHWTPASIPAFAPTGRDMVVGEEVKNPRGFAESPYSEWYENSLRFPGSTVANHHTATYGQKPFSDFGPEWEAGLAHWDPVEWASRFAATGARYVVLVAKHMEGYCLWPSAVPNPHRPNWNSSRDVVGELASAVRQAGMKFGLYYSGGFDATWNDHPIGSFGDVPLAVPRGGYPEYAAAQVRELIDRYQPSVLWNDICWPAPREELIPILEYYYQAVPDGVINDRFLCWSPLWKMARYKFVRKIINNAAAKSAKKEAGLVPPKPEFFDVRTPEYTTYDEIQSVPWECVRGMDHSFGYNRASRPEDFITRQDLLWSFSDIVAKGGNLLINIGPRGEDAQIPEPQVERLGWLQDFTAEAKDALFDTQPWSVAEGSDESGLEIRYTASLDSVHALVRGPVNHLRSLTFTGLKSETATSKGVALVCRNDNHGTTVEINTDLSPDVPLEISFPEGKRSQA</sequence>
<dbReference type="PIRSF" id="PIRSF001092">
    <property type="entry name" value="Alpha-L-fucosidase"/>
    <property type="match status" value="1"/>
</dbReference>
<protein>
    <recommendedName>
        <fullName evidence="3">alpha-L-fucosidase</fullName>
        <ecNumber evidence="3">3.2.1.51</ecNumber>
    </recommendedName>
</protein>
<dbReference type="Gene3D" id="3.20.20.80">
    <property type="entry name" value="Glycosidases"/>
    <property type="match status" value="1"/>
</dbReference>
<feature type="domain" description="Glycoside hydrolase family 29 N-terminal" evidence="7">
    <location>
        <begin position="5"/>
        <end position="379"/>
    </location>
</feature>
<dbReference type="EC" id="3.2.1.51" evidence="3"/>
<keyword evidence="6" id="KW-0326">Glycosidase</keyword>
<dbReference type="SMART" id="SM00812">
    <property type="entry name" value="Alpha_L_fucos"/>
    <property type="match status" value="1"/>
</dbReference>
<evidence type="ECO:0000256" key="1">
    <source>
        <dbReference type="ARBA" id="ARBA00004071"/>
    </source>
</evidence>
<dbReference type="InterPro" id="IPR057739">
    <property type="entry name" value="Glyco_hydro_29_N"/>
</dbReference>
<dbReference type="SUPFAM" id="SSF51445">
    <property type="entry name" value="(Trans)glycosidases"/>
    <property type="match status" value="1"/>
</dbReference>
<dbReference type="Pfam" id="PF01120">
    <property type="entry name" value="Alpha_L_fucos"/>
    <property type="match status" value="1"/>
</dbReference>
<dbReference type="InterPro" id="IPR016286">
    <property type="entry name" value="FUC_metazoa-typ"/>
</dbReference>
<keyword evidence="4" id="KW-0732">Signal</keyword>
<dbReference type="GO" id="GO:0005764">
    <property type="term" value="C:lysosome"/>
    <property type="evidence" value="ECO:0007669"/>
    <property type="project" value="TreeGrafter"/>
</dbReference>
<evidence type="ECO:0000256" key="3">
    <source>
        <dbReference type="ARBA" id="ARBA00012662"/>
    </source>
</evidence>
<dbReference type="PRINTS" id="PR00741">
    <property type="entry name" value="GLHYDRLASE29"/>
</dbReference>
<evidence type="ECO:0000256" key="6">
    <source>
        <dbReference type="ARBA" id="ARBA00023295"/>
    </source>
</evidence>
<reference evidence="8" key="1">
    <citation type="submission" date="2020-05" db="EMBL/GenBank/DDBJ databases">
        <authorList>
            <person name="Chiriac C."/>
            <person name="Salcher M."/>
            <person name="Ghai R."/>
            <person name="Kavagutti S V."/>
        </authorList>
    </citation>
    <scope>NUCLEOTIDE SEQUENCE</scope>
</reference>
<dbReference type="GO" id="GO:0016139">
    <property type="term" value="P:glycoside catabolic process"/>
    <property type="evidence" value="ECO:0007669"/>
    <property type="project" value="TreeGrafter"/>
</dbReference>
<proteinExistence type="inferred from homology"/>
<evidence type="ECO:0000256" key="5">
    <source>
        <dbReference type="ARBA" id="ARBA00022801"/>
    </source>
</evidence>
<accession>A0A6J6SBV5</accession>
<dbReference type="PANTHER" id="PTHR10030:SF37">
    <property type="entry name" value="ALPHA-L-FUCOSIDASE-RELATED"/>
    <property type="match status" value="1"/>
</dbReference>
<evidence type="ECO:0000259" key="7">
    <source>
        <dbReference type="Pfam" id="PF01120"/>
    </source>
</evidence>
<dbReference type="InterPro" id="IPR017853">
    <property type="entry name" value="GH"/>
</dbReference>
<evidence type="ECO:0000256" key="4">
    <source>
        <dbReference type="ARBA" id="ARBA00022729"/>
    </source>
</evidence>
<evidence type="ECO:0000256" key="2">
    <source>
        <dbReference type="ARBA" id="ARBA00007951"/>
    </source>
</evidence>
<dbReference type="EMBL" id="CAEZYK010000099">
    <property type="protein sequence ID" value="CAB4732430.1"/>
    <property type="molecule type" value="Genomic_DNA"/>
</dbReference>
<keyword evidence="5" id="KW-0378">Hydrolase</keyword>
<dbReference type="GO" id="GO:0006004">
    <property type="term" value="P:fucose metabolic process"/>
    <property type="evidence" value="ECO:0007669"/>
    <property type="project" value="InterPro"/>
</dbReference>
<dbReference type="AlphaFoldDB" id="A0A6J6SBV5"/>
<organism evidence="8">
    <name type="scientific">freshwater metagenome</name>
    <dbReference type="NCBI Taxonomy" id="449393"/>
    <lineage>
        <taxon>unclassified sequences</taxon>
        <taxon>metagenomes</taxon>
        <taxon>ecological metagenomes</taxon>
    </lineage>
</organism>
<comment type="function">
    <text evidence="1">Alpha-L-fucosidase is responsible for hydrolyzing the alpha-1,6-linked fucose joined to the reducing-end N-acetylglucosamine of the carbohydrate moieties of glycoproteins.</text>
</comment>